<evidence type="ECO:0000256" key="1">
    <source>
        <dbReference type="SAM" id="Phobius"/>
    </source>
</evidence>
<evidence type="ECO:0000313" key="3">
    <source>
        <dbReference type="Proteomes" id="UP001589776"/>
    </source>
</evidence>
<organism evidence="2 3">
    <name type="scientific">Paenibacillus chartarius</name>
    <dbReference type="NCBI Taxonomy" id="747481"/>
    <lineage>
        <taxon>Bacteria</taxon>
        <taxon>Bacillati</taxon>
        <taxon>Bacillota</taxon>
        <taxon>Bacilli</taxon>
        <taxon>Bacillales</taxon>
        <taxon>Paenibacillaceae</taxon>
        <taxon>Paenibacillus</taxon>
    </lineage>
</organism>
<protein>
    <submittedName>
        <fullName evidence="2">Uncharacterized protein</fullName>
    </submittedName>
</protein>
<feature type="transmembrane region" description="Helical" evidence="1">
    <location>
        <begin position="103"/>
        <end position="133"/>
    </location>
</feature>
<sequence>MKKQHTWKWILFGAGALIVIGAAYHFLWSGGPGYGPRTFGRGHGGGMSMMPHGIRGGRGGFGGQVAHGFGTIRFLSWLLPLMMLVGGALLWKKAKDSSFVRIVGMSFAAAGLLLLTPPVIGIPIVLVGAYLAYRMNRQPAPVQSYAGQAEPLANPMYTENVNNAKLLDEWEQQAMKEDN</sequence>
<dbReference type="RefSeq" id="WP_377468520.1">
    <property type="nucleotide sequence ID" value="NZ_JBHLWN010000020.1"/>
</dbReference>
<keyword evidence="3" id="KW-1185">Reference proteome</keyword>
<feature type="transmembrane region" description="Helical" evidence="1">
    <location>
        <begin position="74"/>
        <end position="91"/>
    </location>
</feature>
<accession>A0ABV6DFW6</accession>
<dbReference type="EMBL" id="JBHLWN010000020">
    <property type="protein sequence ID" value="MFC0211533.1"/>
    <property type="molecule type" value="Genomic_DNA"/>
</dbReference>
<name>A0ABV6DFW6_9BACL</name>
<feature type="transmembrane region" description="Helical" evidence="1">
    <location>
        <begin position="7"/>
        <end position="27"/>
    </location>
</feature>
<keyword evidence="1" id="KW-1133">Transmembrane helix</keyword>
<comment type="caution">
    <text evidence="2">The sequence shown here is derived from an EMBL/GenBank/DDBJ whole genome shotgun (WGS) entry which is preliminary data.</text>
</comment>
<proteinExistence type="predicted"/>
<evidence type="ECO:0000313" key="2">
    <source>
        <dbReference type="EMBL" id="MFC0211533.1"/>
    </source>
</evidence>
<reference evidence="2 3" key="1">
    <citation type="submission" date="2024-09" db="EMBL/GenBank/DDBJ databases">
        <authorList>
            <person name="Sun Q."/>
            <person name="Mori K."/>
        </authorList>
    </citation>
    <scope>NUCLEOTIDE SEQUENCE [LARGE SCALE GENOMIC DNA]</scope>
    <source>
        <strain evidence="2 3">CCM 7759</strain>
    </source>
</reference>
<keyword evidence="1" id="KW-0812">Transmembrane</keyword>
<keyword evidence="1" id="KW-0472">Membrane</keyword>
<gene>
    <name evidence="2" type="ORF">ACFFK0_03550</name>
</gene>
<dbReference type="Proteomes" id="UP001589776">
    <property type="component" value="Unassembled WGS sequence"/>
</dbReference>